<gene>
    <name evidence="2" type="ORF">prwr041_22320</name>
</gene>
<dbReference type="Proteomes" id="UP001319045">
    <property type="component" value="Chromosome"/>
</dbReference>
<evidence type="ECO:0000256" key="1">
    <source>
        <dbReference type="SAM" id="MobiDB-lite"/>
    </source>
</evidence>
<protein>
    <submittedName>
        <fullName evidence="2">Uncharacterized protein</fullName>
    </submittedName>
</protein>
<evidence type="ECO:0000313" key="2">
    <source>
        <dbReference type="EMBL" id="BCS86339.1"/>
    </source>
</evidence>
<dbReference type="EMBL" id="AP024484">
    <property type="protein sequence ID" value="BCS86339.1"/>
    <property type="molecule type" value="Genomic_DNA"/>
</dbReference>
<accession>A0ABM7P0N4</accession>
<evidence type="ECO:0000313" key="3">
    <source>
        <dbReference type="Proteomes" id="UP001319045"/>
    </source>
</evidence>
<proteinExistence type="predicted"/>
<sequence length="44" mass="5157">MKDKGTREIKKKPQTDKIKVKSDYQIEKDRTGDSFTRSITKKAQ</sequence>
<name>A0ABM7P0N4_9BACT</name>
<dbReference type="RefSeq" id="WP_262897001.1">
    <property type="nucleotide sequence ID" value="NZ_AP024484.1"/>
</dbReference>
<feature type="region of interest" description="Disordered" evidence="1">
    <location>
        <begin position="1"/>
        <end position="44"/>
    </location>
</feature>
<feature type="compositionally biased region" description="Basic and acidic residues" evidence="1">
    <location>
        <begin position="1"/>
        <end position="32"/>
    </location>
</feature>
<organism evidence="2 3">
    <name type="scientific">Prevotella herbatica</name>
    <dbReference type="NCBI Taxonomy" id="2801997"/>
    <lineage>
        <taxon>Bacteria</taxon>
        <taxon>Pseudomonadati</taxon>
        <taxon>Bacteroidota</taxon>
        <taxon>Bacteroidia</taxon>
        <taxon>Bacteroidales</taxon>
        <taxon>Prevotellaceae</taxon>
        <taxon>Prevotella</taxon>
    </lineage>
</organism>
<reference evidence="2 3" key="1">
    <citation type="journal article" date="2022" name="Int. J. Syst. Evol. Microbiol.">
        <title>Prevotella herbatica sp. nov., a plant polysaccharide-decomposing anaerobic bacterium isolated from a methanogenic reactor.</title>
        <authorList>
            <person name="Uek A."/>
            <person name="Tonouchi A."/>
            <person name="Kaku N."/>
            <person name="Ueki K."/>
        </authorList>
    </citation>
    <scope>NUCLEOTIDE SEQUENCE [LARGE SCALE GENOMIC DNA]</scope>
    <source>
        <strain evidence="2 3">WR041</strain>
    </source>
</reference>
<keyword evidence="3" id="KW-1185">Reference proteome</keyword>